<keyword evidence="12" id="KW-0594">Phospholipid biosynthesis</keyword>
<dbReference type="RefSeq" id="WP_341369895.1">
    <property type="nucleotide sequence ID" value="NZ_JBBPCO010000002.1"/>
</dbReference>
<dbReference type="EMBL" id="JBBPCO010000002">
    <property type="protein sequence ID" value="MEK8088830.1"/>
    <property type="molecule type" value="Genomic_DNA"/>
</dbReference>
<dbReference type="InterPro" id="IPR048254">
    <property type="entry name" value="CDP_ALCOHOL_P_TRANSF_CS"/>
</dbReference>
<evidence type="ECO:0000256" key="5">
    <source>
        <dbReference type="ARBA" id="ARBA00017171"/>
    </source>
</evidence>
<comment type="similarity">
    <text evidence="3 15">Belongs to the CDP-alcohol phosphatidyltransferase class-I family.</text>
</comment>
<keyword evidence="7 15" id="KW-0808">Transferase</keyword>
<feature type="transmembrane region" description="Helical" evidence="16">
    <location>
        <begin position="127"/>
        <end position="148"/>
    </location>
</feature>
<feature type="transmembrane region" description="Helical" evidence="16">
    <location>
        <begin position="35"/>
        <end position="52"/>
    </location>
</feature>
<accession>A0ABU9D7Y5</accession>
<dbReference type="PANTHER" id="PTHR14269:SF61">
    <property type="entry name" value="CDP-DIACYLGLYCEROL--SERINE O-PHOSPHATIDYLTRANSFERASE"/>
    <property type="match status" value="1"/>
</dbReference>
<keyword evidence="10" id="KW-0443">Lipid metabolism</keyword>
<evidence type="ECO:0000313" key="18">
    <source>
        <dbReference type="Proteomes" id="UP001446205"/>
    </source>
</evidence>
<feature type="transmembrane region" description="Helical" evidence="16">
    <location>
        <begin position="217"/>
        <end position="234"/>
    </location>
</feature>
<evidence type="ECO:0000256" key="15">
    <source>
        <dbReference type="RuleBase" id="RU003750"/>
    </source>
</evidence>
<dbReference type="Proteomes" id="UP001446205">
    <property type="component" value="Unassembled WGS sequence"/>
</dbReference>
<keyword evidence="13" id="KW-1208">Phospholipid metabolism</keyword>
<feature type="transmembrane region" description="Helical" evidence="16">
    <location>
        <begin position="194"/>
        <end position="211"/>
    </location>
</feature>
<evidence type="ECO:0000256" key="9">
    <source>
        <dbReference type="ARBA" id="ARBA00022989"/>
    </source>
</evidence>
<evidence type="ECO:0000256" key="13">
    <source>
        <dbReference type="ARBA" id="ARBA00023264"/>
    </source>
</evidence>
<evidence type="ECO:0000256" key="16">
    <source>
        <dbReference type="SAM" id="Phobius"/>
    </source>
</evidence>
<keyword evidence="18" id="KW-1185">Reference proteome</keyword>
<proteinExistence type="inferred from homology"/>
<evidence type="ECO:0000256" key="12">
    <source>
        <dbReference type="ARBA" id="ARBA00023209"/>
    </source>
</evidence>
<dbReference type="GO" id="GO:0003882">
    <property type="term" value="F:CDP-diacylglycerol-serine O-phosphatidyltransferase activity"/>
    <property type="evidence" value="ECO:0007669"/>
    <property type="project" value="UniProtKB-EC"/>
</dbReference>
<feature type="transmembrane region" description="Helical" evidence="16">
    <location>
        <begin position="160"/>
        <end position="182"/>
    </location>
</feature>
<dbReference type="PROSITE" id="PS00379">
    <property type="entry name" value="CDP_ALCOHOL_P_TRANSF"/>
    <property type="match status" value="1"/>
</dbReference>
<comment type="subcellular location">
    <subcellularLocation>
        <location evidence="2">Endomembrane system</location>
        <topology evidence="2">Multi-pass membrane protein</topology>
    </subcellularLocation>
</comment>
<evidence type="ECO:0000256" key="8">
    <source>
        <dbReference type="ARBA" id="ARBA00022692"/>
    </source>
</evidence>
<keyword evidence="6" id="KW-0444">Lipid biosynthesis</keyword>
<feature type="transmembrane region" description="Helical" evidence="16">
    <location>
        <begin position="9"/>
        <end position="29"/>
    </location>
</feature>
<dbReference type="InterPro" id="IPR050324">
    <property type="entry name" value="CDP-alcohol_PTase-I"/>
</dbReference>
<sequence length="244" mass="26344">MENTPRRGVYVLPNLFTTASLFAGFYAIIKAIGGDFQLAASVIFIAMVLDGLDGRIARLTNTQSDFGAEYDSLADVIAFGLAPSVVLYLWGLSGYGKIGWLGAFVFTACGALRLARFNTQVHVASKSHFQGLPIPAAAATLAGLVWVAESPEVSGFIDDFAQPIALALVYLLGLFMVSNFRYKSFKDVDLRGRVPFVLAVIGVLIVALIAVHPPLVLFAASLTYALSGPVLTLLQMRQRKEQRR</sequence>
<comment type="caution">
    <text evidence="17">The sequence shown here is derived from an EMBL/GenBank/DDBJ whole genome shotgun (WGS) entry which is preliminary data.</text>
</comment>
<keyword evidence="11 16" id="KW-0472">Membrane</keyword>
<evidence type="ECO:0000256" key="11">
    <source>
        <dbReference type="ARBA" id="ARBA00023136"/>
    </source>
</evidence>
<evidence type="ECO:0000256" key="2">
    <source>
        <dbReference type="ARBA" id="ARBA00004127"/>
    </source>
</evidence>
<evidence type="ECO:0000256" key="1">
    <source>
        <dbReference type="ARBA" id="ARBA00000287"/>
    </source>
</evidence>
<evidence type="ECO:0000256" key="3">
    <source>
        <dbReference type="ARBA" id="ARBA00010441"/>
    </source>
</evidence>
<comment type="catalytic activity">
    <reaction evidence="1">
        <text>a CDP-1,2-diacyl-sn-glycerol + L-serine = a 1,2-diacyl-sn-glycero-3-phospho-L-serine + CMP + H(+)</text>
        <dbReference type="Rhea" id="RHEA:16913"/>
        <dbReference type="ChEBI" id="CHEBI:15378"/>
        <dbReference type="ChEBI" id="CHEBI:33384"/>
        <dbReference type="ChEBI" id="CHEBI:57262"/>
        <dbReference type="ChEBI" id="CHEBI:58332"/>
        <dbReference type="ChEBI" id="CHEBI:60377"/>
        <dbReference type="EC" id="2.7.8.8"/>
    </reaction>
</comment>
<protein>
    <recommendedName>
        <fullName evidence="5">CDP-diacylglycerol--serine O-phosphatidyltransferase</fullName>
        <ecNumber evidence="4">2.7.8.8</ecNumber>
    </recommendedName>
    <alternativeName>
        <fullName evidence="14">Phosphatidylserine synthase</fullName>
    </alternativeName>
</protein>
<gene>
    <name evidence="17" type="primary">pssA</name>
    <name evidence="17" type="ORF">WOB96_03545</name>
</gene>
<evidence type="ECO:0000256" key="14">
    <source>
        <dbReference type="ARBA" id="ARBA00032361"/>
    </source>
</evidence>
<feature type="transmembrane region" description="Helical" evidence="16">
    <location>
        <begin position="73"/>
        <end position="92"/>
    </location>
</feature>
<dbReference type="NCBIfam" id="TIGR00473">
    <property type="entry name" value="pssA"/>
    <property type="match status" value="1"/>
</dbReference>
<dbReference type="Gene3D" id="1.20.120.1760">
    <property type="match status" value="1"/>
</dbReference>
<dbReference type="InterPro" id="IPR043130">
    <property type="entry name" value="CDP-OH_PTrfase_TM_dom"/>
</dbReference>
<evidence type="ECO:0000313" key="17">
    <source>
        <dbReference type="EMBL" id="MEK8088830.1"/>
    </source>
</evidence>
<dbReference type="InterPro" id="IPR004533">
    <property type="entry name" value="CDP-diaglyc--ser_O-PTrfase"/>
</dbReference>
<dbReference type="Pfam" id="PF01066">
    <property type="entry name" value="CDP-OH_P_transf"/>
    <property type="match status" value="1"/>
</dbReference>
<name>A0ABU9D7Y5_9PROT</name>
<reference evidence="17 18" key="1">
    <citation type="submission" date="2024-04" db="EMBL/GenBank/DDBJ databases">
        <authorList>
            <person name="Abashina T."/>
            <person name="Shaikin A."/>
        </authorList>
    </citation>
    <scope>NUCLEOTIDE SEQUENCE [LARGE SCALE GENOMIC DNA]</scope>
    <source>
        <strain evidence="17 18">AAFK</strain>
    </source>
</reference>
<evidence type="ECO:0000256" key="6">
    <source>
        <dbReference type="ARBA" id="ARBA00022516"/>
    </source>
</evidence>
<keyword evidence="8 16" id="KW-0812">Transmembrane</keyword>
<feature type="transmembrane region" description="Helical" evidence="16">
    <location>
        <begin position="98"/>
        <end position="115"/>
    </location>
</feature>
<dbReference type="InterPro" id="IPR000462">
    <property type="entry name" value="CDP-OH_P_trans"/>
</dbReference>
<evidence type="ECO:0000256" key="7">
    <source>
        <dbReference type="ARBA" id="ARBA00022679"/>
    </source>
</evidence>
<keyword evidence="9 16" id="KW-1133">Transmembrane helix</keyword>
<organism evidence="17 18">
    <name type="scientific">Thermithiobacillus plumbiphilus</name>
    <dbReference type="NCBI Taxonomy" id="1729899"/>
    <lineage>
        <taxon>Bacteria</taxon>
        <taxon>Pseudomonadati</taxon>
        <taxon>Pseudomonadota</taxon>
        <taxon>Acidithiobacillia</taxon>
        <taxon>Acidithiobacillales</taxon>
        <taxon>Thermithiobacillaceae</taxon>
        <taxon>Thermithiobacillus</taxon>
    </lineage>
</organism>
<dbReference type="EC" id="2.7.8.8" evidence="4"/>
<evidence type="ECO:0000256" key="4">
    <source>
        <dbReference type="ARBA" id="ARBA00013174"/>
    </source>
</evidence>
<evidence type="ECO:0000256" key="10">
    <source>
        <dbReference type="ARBA" id="ARBA00023098"/>
    </source>
</evidence>
<dbReference type="PANTHER" id="PTHR14269">
    <property type="entry name" value="CDP-DIACYLGLYCEROL--GLYCEROL-3-PHOSPHATE 3-PHOSPHATIDYLTRANSFERASE-RELATED"/>
    <property type="match status" value="1"/>
</dbReference>